<organism evidence="1 2">
    <name type="scientific">Candidatus Woykebacteria bacterium RBG_16_43_9</name>
    <dbReference type="NCBI Taxonomy" id="1802596"/>
    <lineage>
        <taxon>Bacteria</taxon>
        <taxon>Candidatus Woykeibacteriota</taxon>
    </lineage>
</organism>
<sequence>MEDKTVQLFLDPSNQVVLSLLKGNNAEQSYERSREALKRNIRKLLTSESPQADKEAVPYLIWNLRHQVCLGDRGAAL</sequence>
<evidence type="ECO:0000313" key="2">
    <source>
        <dbReference type="Proteomes" id="UP000176389"/>
    </source>
</evidence>
<gene>
    <name evidence="1" type="ORF">A2Z11_03500</name>
</gene>
<dbReference type="Proteomes" id="UP000176389">
    <property type="component" value="Unassembled WGS sequence"/>
</dbReference>
<name>A0A1G1WCP8_9BACT</name>
<proteinExistence type="predicted"/>
<dbReference type="AlphaFoldDB" id="A0A1G1WCP8"/>
<dbReference type="EMBL" id="MHCS01000045">
    <property type="protein sequence ID" value="OGY25468.1"/>
    <property type="molecule type" value="Genomic_DNA"/>
</dbReference>
<protein>
    <submittedName>
        <fullName evidence="1">Uncharacterized protein</fullName>
    </submittedName>
</protein>
<accession>A0A1G1WCP8</accession>
<evidence type="ECO:0000313" key="1">
    <source>
        <dbReference type="EMBL" id="OGY25468.1"/>
    </source>
</evidence>
<reference evidence="1 2" key="1">
    <citation type="journal article" date="2016" name="Nat. Commun.">
        <title>Thousands of microbial genomes shed light on interconnected biogeochemical processes in an aquifer system.</title>
        <authorList>
            <person name="Anantharaman K."/>
            <person name="Brown C.T."/>
            <person name="Hug L.A."/>
            <person name="Sharon I."/>
            <person name="Castelle C.J."/>
            <person name="Probst A.J."/>
            <person name="Thomas B.C."/>
            <person name="Singh A."/>
            <person name="Wilkins M.J."/>
            <person name="Karaoz U."/>
            <person name="Brodie E.L."/>
            <person name="Williams K.H."/>
            <person name="Hubbard S.S."/>
            <person name="Banfield J.F."/>
        </authorList>
    </citation>
    <scope>NUCLEOTIDE SEQUENCE [LARGE SCALE GENOMIC DNA]</scope>
</reference>
<comment type="caution">
    <text evidence="1">The sequence shown here is derived from an EMBL/GenBank/DDBJ whole genome shotgun (WGS) entry which is preliminary data.</text>
</comment>